<reference evidence="1 2" key="1">
    <citation type="journal article" date="2019" name="Int. J. Syst. Evol. Microbiol.">
        <title>The Global Catalogue of Microorganisms (GCM) 10K type strain sequencing project: providing services to taxonomists for standard genome sequencing and annotation.</title>
        <authorList>
            <consortium name="The Broad Institute Genomics Platform"/>
            <consortium name="The Broad Institute Genome Sequencing Center for Infectious Disease"/>
            <person name="Wu L."/>
            <person name="Ma J."/>
        </authorList>
    </citation>
    <scope>NUCLEOTIDE SEQUENCE [LARGE SCALE GENOMIC DNA]</scope>
    <source>
        <strain evidence="1 2">JCM 12774</strain>
    </source>
</reference>
<keyword evidence="2" id="KW-1185">Reference proteome</keyword>
<dbReference type="Proteomes" id="UP001500340">
    <property type="component" value="Unassembled WGS sequence"/>
</dbReference>
<comment type="caution">
    <text evidence="1">The sequence shown here is derived from an EMBL/GenBank/DDBJ whole genome shotgun (WGS) entry which is preliminary data.</text>
</comment>
<sequence length="54" mass="6489">MLSKLKSLFQDRCPDCDKKLHVTSDSLRCIKSCPNQHYTEETYFHLNIRIVYRN</sequence>
<accession>A0ABN0YTX1</accession>
<name>A0ABN0YTX1_9BACL</name>
<evidence type="ECO:0000313" key="1">
    <source>
        <dbReference type="EMBL" id="GAA0410149.1"/>
    </source>
</evidence>
<evidence type="ECO:0008006" key="3">
    <source>
        <dbReference type="Google" id="ProtNLM"/>
    </source>
</evidence>
<evidence type="ECO:0000313" key="2">
    <source>
        <dbReference type="Proteomes" id="UP001500340"/>
    </source>
</evidence>
<gene>
    <name evidence="1" type="ORF">GCM10008933_45460</name>
</gene>
<dbReference type="EMBL" id="BAAACX010000026">
    <property type="protein sequence ID" value="GAA0410149.1"/>
    <property type="molecule type" value="Genomic_DNA"/>
</dbReference>
<proteinExistence type="predicted"/>
<protein>
    <recommendedName>
        <fullName evidence="3">Acyltransferase</fullName>
    </recommendedName>
</protein>
<organism evidence="1 2">
    <name type="scientific">Paenibacillus motobuensis</name>
    <dbReference type="NCBI Taxonomy" id="295324"/>
    <lineage>
        <taxon>Bacteria</taxon>
        <taxon>Bacillati</taxon>
        <taxon>Bacillota</taxon>
        <taxon>Bacilli</taxon>
        <taxon>Bacillales</taxon>
        <taxon>Paenibacillaceae</taxon>
        <taxon>Paenibacillus</taxon>
    </lineage>
</organism>